<comment type="subcellular location">
    <subcellularLocation>
        <location evidence="1">Mitochondrion membrane</location>
    </subcellularLocation>
</comment>
<dbReference type="InterPro" id="IPR007667">
    <property type="entry name" value="Hypoxia_induced_domain"/>
</dbReference>
<keyword evidence="10" id="KW-1185">Reference proteome</keyword>
<feature type="domain" description="HIG1" evidence="8">
    <location>
        <begin position="1"/>
        <end position="84"/>
    </location>
</feature>
<evidence type="ECO:0000313" key="9">
    <source>
        <dbReference type="EMBL" id="TFK29520.1"/>
    </source>
</evidence>
<evidence type="ECO:0000256" key="4">
    <source>
        <dbReference type="ARBA" id="ARBA00023128"/>
    </source>
</evidence>
<dbReference type="PANTHER" id="PTHR12297:SF3">
    <property type="entry name" value="HIG1 DOMAIN FAMILY MEMBER 1A"/>
    <property type="match status" value="1"/>
</dbReference>
<feature type="region of interest" description="Disordered" evidence="6">
    <location>
        <begin position="140"/>
        <end position="159"/>
    </location>
</feature>
<evidence type="ECO:0000256" key="2">
    <source>
        <dbReference type="ARBA" id="ARBA00022692"/>
    </source>
</evidence>
<proteinExistence type="predicted"/>
<sequence>MDYANETWTEKFKRKFNENPWVPLGCGATVGALIMSAVKMRQGNSKHMNYWMRARVTLQGLTILAILAGSMAIQKKKEEEEANSELQRLRKEEMRRNEWDLFEARLRNAEQAHSEETALSAALHKQNVVAQFHQTTIRPEVGTNEVSPSSPTKSWWKLW</sequence>
<dbReference type="Proteomes" id="UP000307440">
    <property type="component" value="Unassembled WGS sequence"/>
</dbReference>
<protein>
    <recommendedName>
        <fullName evidence="8">HIG1 domain-containing protein</fullName>
    </recommendedName>
</protein>
<keyword evidence="5 7" id="KW-0472">Membrane</keyword>
<dbReference type="Gene3D" id="6.10.140.1320">
    <property type="match status" value="1"/>
</dbReference>
<reference evidence="9 10" key="1">
    <citation type="journal article" date="2019" name="Nat. Ecol. Evol.">
        <title>Megaphylogeny resolves global patterns of mushroom evolution.</title>
        <authorList>
            <person name="Varga T."/>
            <person name="Krizsan K."/>
            <person name="Foldi C."/>
            <person name="Dima B."/>
            <person name="Sanchez-Garcia M."/>
            <person name="Sanchez-Ramirez S."/>
            <person name="Szollosi G.J."/>
            <person name="Szarkandi J.G."/>
            <person name="Papp V."/>
            <person name="Albert L."/>
            <person name="Andreopoulos W."/>
            <person name="Angelini C."/>
            <person name="Antonin V."/>
            <person name="Barry K.W."/>
            <person name="Bougher N.L."/>
            <person name="Buchanan P."/>
            <person name="Buyck B."/>
            <person name="Bense V."/>
            <person name="Catcheside P."/>
            <person name="Chovatia M."/>
            <person name="Cooper J."/>
            <person name="Damon W."/>
            <person name="Desjardin D."/>
            <person name="Finy P."/>
            <person name="Geml J."/>
            <person name="Haridas S."/>
            <person name="Hughes K."/>
            <person name="Justo A."/>
            <person name="Karasinski D."/>
            <person name="Kautmanova I."/>
            <person name="Kiss B."/>
            <person name="Kocsube S."/>
            <person name="Kotiranta H."/>
            <person name="LaButti K.M."/>
            <person name="Lechner B.E."/>
            <person name="Liimatainen K."/>
            <person name="Lipzen A."/>
            <person name="Lukacs Z."/>
            <person name="Mihaltcheva S."/>
            <person name="Morgado L.N."/>
            <person name="Niskanen T."/>
            <person name="Noordeloos M.E."/>
            <person name="Ohm R.A."/>
            <person name="Ortiz-Santana B."/>
            <person name="Ovrebo C."/>
            <person name="Racz N."/>
            <person name="Riley R."/>
            <person name="Savchenko A."/>
            <person name="Shiryaev A."/>
            <person name="Soop K."/>
            <person name="Spirin V."/>
            <person name="Szebenyi C."/>
            <person name="Tomsovsky M."/>
            <person name="Tulloss R.E."/>
            <person name="Uehling J."/>
            <person name="Grigoriev I.V."/>
            <person name="Vagvolgyi C."/>
            <person name="Papp T."/>
            <person name="Martin F.M."/>
            <person name="Miettinen O."/>
            <person name="Hibbett D.S."/>
            <person name="Nagy L.G."/>
        </authorList>
    </citation>
    <scope>NUCLEOTIDE SEQUENCE [LARGE SCALE GENOMIC DNA]</scope>
    <source>
        <strain evidence="9 10">CBS 121175</strain>
    </source>
</reference>
<evidence type="ECO:0000313" key="10">
    <source>
        <dbReference type="Proteomes" id="UP000307440"/>
    </source>
</evidence>
<evidence type="ECO:0000256" key="7">
    <source>
        <dbReference type="SAM" id="Phobius"/>
    </source>
</evidence>
<dbReference type="AlphaFoldDB" id="A0A5C3L9T3"/>
<feature type="compositionally biased region" description="Polar residues" evidence="6">
    <location>
        <begin position="144"/>
        <end position="153"/>
    </location>
</feature>
<dbReference type="GO" id="GO:0031966">
    <property type="term" value="C:mitochondrial membrane"/>
    <property type="evidence" value="ECO:0007669"/>
    <property type="project" value="UniProtKB-SubCell"/>
</dbReference>
<dbReference type="GO" id="GO:0097250">
    <property type="term" value="P:mitochondrial respirasome assembly"/>
    <property type="evidence" value="ECO:0007669"/>
    <property type="project" value="TreeGrafter"/>
</dbReference>
<accession>A0A5C3L9T3</accession>
<evidence type="ECO:0000256" key="3">
    <source>
        <dbReference type="ARBA" id="ARBA00022989"/>
    </source>
</evidence>
<evidence type="ECO:0000256" key="6">
    <source>
        <dbReference type="SAM" id="MobiDB-lite"/>
    </source>
</evidence>
<keyword evidence="4" id="KW-0496">Mitochondrion</keyword>
<evidence type="ECO:0000256" key="1">
    <source>
        <dbReference type="ARBA" id="ARBA00004325"/>
    </source>
</evidence>
<evidence type="ECO:0000256" key="5">
    <source>
        <dbReference type="ARBA" id="ARBA00023136"/>
    </source>
</evidence>
<gene>
    <name evidence="9" type="ORF">FA15DRAFT_610128</name>
</gene>
<dbReference type="EMBL" id="ML210149">
    <property type="protein sequence ID" value="TFK29520.1"/>
    <property type="molecule type" value="Genomic_DNA"/>
</dbReference>
<dbReference type="PROSITE" id="PS51503">
    <property type="entry name" value="HIG1"/>
    <property type="match status" value="1"/>
</dbReference>
<keyword evidence="2 7" id="KW-0812">Transmembrane</keyword>
<organism evidence="9 10">
    <name type="scientific">Coprinopsis marcescibilis</name>
    <name type="common">Agaric fungus</name>
    <name type="synonym">Psathyrella marcescibilis</name>
    <dbReference type="NCBI Taxonomy" id="230819"/>
    <lineage>
        <taxon>Eukaryota</taxon>
        <taxon>Fungi</taxon>
        <taxon>Dikarya</taxon>
        <taxon>Basidiomycota</taxon>
        <taxon>Agaricomycotina</taxon>
        <taxon>Agaricomycetes</taxon>
        <taxon>Agaricomycetidae</taxon>
        <taxon>Agaricales</taxon>
        <taxon>Agaricineae</taxon>
        <taxon>Psathyrellaceae</taxon>
        <taxon>Coprinopsis</taxon>
    </lineage>
</organism>
<name>A0A5C3L9T3_COPMA</name>
<feature type="transmembrane region" description="Helical" evidence="7">
    <location>
        <begin position="50"/>
        <end position="73"/>
    </location>
</feature>
<dbReference type="OrthoDB" id="6604018at2759"/>
<dbReference type="STRING" id="230819.A0A5C3L9T3"/>
<dbReference type="InterPro" id="IPR050355">
    <property type="entry name" value="RCF1"/>
</dbReference>
<dbReference type="Pfam" id="PF04588">
    <property type="entry name" value="HIG_1_N"/>
    <property type="match status" value="1"/>
</dbReference>
<keyword evidence="3 7" id="KW-1133">Transmembrane helix</keyword>
<feature type="transmembrane region" description="Helical" evidence="7">
    <location>
        <begin position="20"/>
        <end position="38"/>
    </location>
</feature>
<evidence type="ECO:0000259" key="8">
    <source>
        <dbReference type="PROSITE" id="PS51503"/>
    </source>
</evidence>
<dbReference type="PANTHER" id="PTHR12297">
    <property type="entry name" value="HYPOXIA-INDUCBILE GENE 1 HIG1 -RELATED"/>
    <property type="match status" value="1"/>
</dbReference>